<name>A0A179RN86_9HYPH</name>
<proteinExistence type="predicted"/>
<dbReference type="AlphaFoldDB" id="A0A179RN86"/>
<reference evidence="2 3" key="1">
    <citation type="submission" date="2016-04" db="EMBL/GenBank/DDBJ databases">
        <authorList>
            <person name="Evans L.H."/>
            <person name="Alamgir A."/>
            <person name="Owens N."/>
            <person name="Weber N.D."/>
            <person name="Virtaneva K."/>
            <person name="Barbian K."/>
            <person name="Babar A."/>
            <person name="Rosenke K."/>
        </authorList>
    </citation>
    <scope>NUCLEOTIDE SEQUENCE [LARGE SCALE GENOMIC DNA]</scope>
    <source>
        <strain evidence="2 3">PMB02</strain>
    </source>
</reference>
<accession>A0A179RN86</accession>
<dbReference type="Proteomes" id="UP000078316">
    <property type="component" value="Unassembled WGS sequence"/>
</dbReference>
<evidence type="ECO:0000313" key="3">
    <source>
        <dbReference type="Proteomes" id="UP000078316"/>
    </source>
</evidence>
<evidence type="ECO:0000256" key="1">
    <source>
        <dbReference type="SAM" id="MobiDB-lite"/>
    </source>
</evidence>
<dbReference type="EMBL" id="LWHQ01000150">
    <property type="protein sequence ID" value="OAS10241.1"/>
    <property type="molecule type" value="Genomic_DNA"/>
</dbReference>
<gene>
    <name evidence="2" type="ORF">A5481_32010</name>
</gene>
<comment type="caution">
    <text evidence="2">The sequence shown here is derived from an EMBL/GenBank/DDBJ whole genome shotgun (WGS) entry which is preliminary data.</text>
</comment>
<feature type="region of interest" description="Disordered" evidence="1">
    <location>
        <begin position="1"/>
        <end position="36"/>
    </location>
</feature>
<evidence type="ECO:0000313" key="2">
    <source>
        <dbReference type="EMBL" id="OAS10241.1"/>
    </source>
</evidence>
<organism evidence="2 3">
    <name type="scientific">Methylobacterium platani</name>
    <dbReference type="NCBI Taxonomy" id="427683"/>
    <lineage>
        <taxon>Bacteria</taxon>
        <taxon>Pseudomonadati</taxon>
        <taxon>Pseudomonadota</taxon>
        <taxon>Alphaproteobacteria</taxon>
        <taxon>Hyphomicrobiales</taxon>
        <taxon>Methylobacteriaceae</taxon>
        <taxon>Methylobacterium</taxon>
    </lineage>
</organism>
<protein>
    <submittedName>
        <fullName evidence="2">Uncharacterized protein</fullName>
    </submittedName>
</protein>
<sequence length="103" mass="11251">MSQDKKPSFGFGSKIASIAPNAADAPPPPPPEAEAVAERHGFVARESEQLVRMREPVNAATSQINVRAETADLNVFLTWCKTERLSYREAFKRIAAAIRKGAI</sequence>
<dbReference type="RefSeq" id="WP_048437605.1">
    <property type="nucleotide sequence ID" value="NZ_LWHQ01000150.1"/>
</dbReference>